<dbReference type="OrthoDB" id="3922785at2759"/>
<reference evidence="5" key="2">
    <citation type="submission" date="2010-05" db="EMBL/GenBank/DDBJ databases">
        <title>The genome sequence of Magnaporthe poae strain ATCC 64411.</title>
        <authorList>
            <person name="Ma L.-J."/>
            <person name="Dead R."/>
            <person name="Young S."/>
            <person name="Zeng Q."/>
            <person name="Koehrsen M."/>
            <person name="Alvarado L."/>
            <person name="Berlin A."/>
            <person name="Chapman S.B."/>
            <person name="Chen Z."/>
            <person name="Freedman E."/>
            <person name="Gellesch M."/>
            <person name="Goldberg J."/>
            <person name="Griggs A."/>
            <person name="Gujja S."/>
            <person name="Heilman E.R."/>
            <person name="Heiman D."/>
            <person name="Hepburn T."/>
            <person name="Howarth C."/>
            <person name="Jen D."/>
            <person name="Larson L."/>
            <person name="Mehta T."/>
            <person name="Neiman D."/>
            <person name="Pearson M."/>
            <person name="Roberts A."/>
            <person name="Saif S."/>
            <person name="Shea T."/>
            <person name="Shenoy N."/>
            <person name="Sisk P."/>
            <person name="Stolte C."/>
            <person name="Sykes S."/>
            <person name="Walk T."/>
            <person name="White J."/>
            <person name="Yandava C."/>
            <person name="Haas B."/>
            <person name="Nusbaum C."/>
            <person name="Birren B."/>
        </authorList>
    </citation>
    <scope>NUCLEOTIDE SEQUENCE [LARGE SCALE GENOMIC DNA]</scope>
    <source>
        <strain evidence="5">ATCC 64411 / 73-15</strain>
    </source>
</reference>
<dbReference type="EMBL" id="ADBL01000848">
    <property type="status" value="NOT_ANNOTATED_CDS"/>
    <property type="molecule type" value="Genomic_DNA"/>
</dbReference>
<evidence type="ECO:0000256" key="1">
    <source>
        <dbReference type="SAM" id="MobiDB-lite"/>
    </source>
</evidence>
<dbReference type="STRING" id="644358.A0A0C4DUA1"/>
<organism evidence="4 5">
    <name type="scientific">Magnaporthiopsis poae (strain ATCC 64411 / 73-15)</name>
    <name type="common">Kentucky bluegrass fungus</name>
    <name type="synonym">Magnaporthe poae</name>
    <dbReference type="NCBI Taxonomy" id="644358"/>
    <lineage>
        <taxon>Eukaryota</taxon>
        <taxon>Fungi</taxon>
        <taxon>Dikarya</taxon>
        <taxon>Ascomycota</taxon>
        <taxon>Pezizomycotina</taxon>
        <taxon>Sordariomycetes</taxon>
        <taxon>Sordariomycetidae</taxon>
        <taxon>Magnaporthales</taxon>
        <taxon>Magnaporthaceae</taxon>
        <taxon>Magnaporthiopsis</taxon>
    </lineage>
</organism>
<evidence type="ECO:0000256" key="2">
    <source>
        <dbReference type="SAM" id="Phobius"/>
    </source>
</evidence>
<proteinExistence type="predicted"/>
<feature type="region of interest" description="Disordered" evidence="1">
    <location>
        <begin position="405"/>
        <end position="440"/>
    </location>
</feature>
<sequence length="552" mass="60600">MDRRPHHPPGSASLPSTDRTCPELRTADLDQKRGTYSYHRFDDRVCGPASVEGEAFGNVQIDLKWKFRESRWGYIDGDRPAGVLYLDIGLHQQADYKLVSVTVEVKLEDIVTDEGGDDGDRNRHGEIPVQMTNWFGPKQMVGREHVQNFAQEFKSQPTSLESPGIGIGDMGKSQSGSPLRSRRDYAGRLKRPNRSKTRSADGTHYKTLQWTMSENELELARDNTIHVAFTFEHGGQPFHMYAKVEGTLRSKGDRLLSGPRDLRFGPRRGRPGDLSTTYVGTYSGYRMPLDELAKSLDVAMQERNWRSGPAEVSAPQQPGFEDMLSPPPASSSTELPAVEQEQEAGDPAQQARPALPIAAQPRRELTSTPTPTLPNPFQHVVSTSGSGRQDVLERLAMAGRRFAAASTAEEVPDDRPGIPSMFAAPGASDTAGLAPSELSPLSPPPAASVVSRMSSVTLVDHAEQAAAIGRLPRVHNRISSPPAPMLSPKERSSPFGMLRAWLVAMIRLYLFFVVGIPLRFLRLGIAIVATAVRLVGAIERRISQVLAKHARI</sequence>
<gene>
    <name evidence="3" type="ORF">MAPG_03538</name>
</gene>
<evidence type="ECO:0000313" key="5">
    <source>
        <dbReference type="Proteomes" id="UP000011715"/>
    </source>
</evidence>
<feature type="compositionally biased region" description="Basic residues" evidence="1">
    <location>
        <begin position="188"/>
        <end position="197"/>
    </location>
</feature>
<evidence type="ECO:0000313" key="3">
    <source>
        <dbReference type="EMBL" id="KLU84497.1"/>
    </source>
</evidence>
<dbReference type="Proteomes" id="UP000011715">
    <property type="component" value="Unassembled WGS sequence"/>
</dbReference>
<dbReference type="eggNOG" id="ENOG502SJ4R">
    <property type="taxonomic scope" value="Eukaryota"/>
</dbReference>
<dbReference type="EnsemblFungi" id="MAPG_03538T0">
    <property type="protein sequence ID" value="MAPG_03538T0"/>
    <property type="gene ID" value="MAPG_03538"/>
</dbReference>
<evidence type="ECO:0000313" key="4">
    <source>
        <dbReference type="EnsemblFungi" id="MAPG_03538T0"/>
    </source>
</evidence>
<accession>A0A0C4DUA1</accession>
<feature type="region of interest" description="Disordered" evidence="1">
    <location>
        <begin position="155"/>
        <end position="202"/>
    </location>
</feature>
<feature type="transmembrane region" description="Helical" evidence="2">
    <location>
        <begin position="495"/>
        <end position="514"/>
    </location>
</feature>
<dbReference type="AlphaFoldDB" id="A0A0C4DUA1"/>
<reference evidence="3" key="3">
    <citation type="submission" date="2011-03" db="EMBL/GenBank/DDBJ databases">
        <title>Annotation of Magnaporthe poae ATCC 64411.</title>
        <authorList>
            <person name="Ma L.-J."/>
            <person name="Dead R."/>
            <person name="Young S.K."/>
            <person name="Zeng Q."/>
            <person name="Gargeya S."/>
            <person name="Fitzgerald M."/>
            <person name="Haas B."/>
            <person name="Abouelleil A."/>
            <person name="Alvarado L."/>
            <person name="Arachchi H.M."/>
            <person name="Berlin A."/>
            <person name="Brown A."/>
            <person name="Chapman S.B."/>
            <person name="Chen Z."/>
            <person name="Dunbar C."/>
            <person name="Freedman E."/>
            <person name="Gearin G."/>
            <person name="Gellesch M."/>
            <person name="Goldberg J."/>
            <person name="Griggs A."/>
            <person name="Gujja S."/>
            <person name="Heiman D."/>
            <person name="Howarth C."/>
            <person name="Larson L."/>
            <person name="Lui A."/>
            <person name="MacDonald P.J.P."/>
            <person name="Mehta T."/>
            <person name="Montmayeur A."/>
            <person name="Murphy C."/>
            <person name="Neiman D."/>
            <person name="Pearson M."/>
            <person name="Priest M."/>
            <person name="Roberts A."/>
            <person name="Saif S."/>
            <person name="Shea T."/>
            <person name="Shenoy N."/>
            <person name="Sisk P."/>
            <person name="Stolte C."/>
            <person name="Sykes S."/>
            <person name="Yandava C."/>
            <person name="Wortman J."/>
            <person name="Nusbaum C."/>
            <person name="Birren B."/>
        </authorList>
    </citation>
    <scope>NUCLEOTIDE SEQUENCE</scope>
    <source>
        <strain evidence="3">ATCC 64411</strain>
    </source>
</reference>
<dbReference type="VEuPathDB" id="FungiDB:MAPG_03538"/>
<feature type="region of interest" description="Disordered" evidence="1">
    <location>
        <begin position="1"/>
        <end position="21"/>
    </location>
</feature>
<name>A0A0C4DUA1_MAGP6</name>
<feature type="region of interest" description="Disordered" evidence="1">
    <location>
        <begin position="307"/>
        <end position="387"/>
    </location>
</feature>
<dbReference type="EMBL" id="GL876967">
    <property type="protein sequence ID" value="KLU84497.1"/>
    <property type="molecule type" value="Genomic_DNA"/>
</dbReference>
<reference evidence="4" key="5">
    <citation type="submission" date="2015-06" db="UniProtKB">
        <authorList>
            <consortium name="EnsemblFungi"/>
        </authorList>
    </citation>
    <scope>IDENTIFICATION</scope>
    <source>
        <strain evidence="4">ATCC 64411</strain>
    </source>
</reference>
<reference evidence="4" key="4">
    <citation type="journal article" date="2015" name="G3 (Bethesda)">
        <title>Genome sequences of three phytopathogenic species of the Magnaporthaceae family of fungi.</title>
        <authorList>
            <person name="Okagaki L.H."/>
            <person name="Nunes C.C."/>
            <person name="Sailsbery J."/>
            <person name="Clay B."/>
            <person name="Brown D."/>
            <person name="John T."/>
            <person name="Oh Y."/>
            <person name="Young N."/>
            <person name="Fitzgerald M."/>
            <person name="Haas B.J."/>
            <person name="Zeng Q."/>
            <person name="Young S."/>
            <person name="Adiconis X."/>
            <person name="Fan L."/>
            <person name="Levin J.Z."/>
            <person name="Mitchell T.K."/>
            <person name="Okubara P.A."/>
            <person name="Farman M.L."/>
            <person name="Kohn L.M."/>
            <person name="Birren B."/>
            <person name="Ma L.-J."/>
            <person name="Dean R.A."/>
        </authorList>
    </citation>
    <scope>NUCLEOTIDE SEQUENCE</scope>
    <source>
        <strain evidence="4">ATCC 64411 / 73-15</strain>
    </source>
</reference>
<keyword evidence="5" id="KW-1185">Reference proteome</keyword>
<keyword evidence="2" id="KW-1133">Transmembrane helix</keyword>
<reference evidence="3" key="1">
    <citation type="submission" date="2010-05" db="EMBL/GenBank/DDBJ databases">
        <title>The Genome Sequence of Magnaporthe poae strain ATCC 64411.</title>
        <authorList>
            <consortium name="The Broad Institute Genome Sequencing Platform"/>
            <consortium name="Broad Institute Genome Sequencing Center for Infectious Disease"/>
            <person name="Ma L.-J."/>
            <person name="Dead R."/>
            <person name="Young S."/>
            <person name="Zeng Q."/>
            <person name="Koehrsen M."/>
            <person name="Alvarado L."/>
            <person name="Berlin A."/>
            <person name="Chapman S.B."/>
            <person name="Chen Z."/>
            <person name="Freedman E."/>
            <person name="Gellesch M."/>
            <person name="Goldberg J."/>
            <person name="Griggs A."/>
            <person name="Gujja S."/>
            <person name="Heilman E.R."/>
            <person name="Heiman D."/>
            <person name="Hepburn T."/>
            <person name="Howarth C."/>
            <person name="Jen D."/>
            <person name="Larson L."/>
            <person name="Mehta T."/>
            <person name="Neiman D."/>
            <person name="Pearson M."/>
            <person name="Roberts A."/>
            <person name="Saif S."/>
            <person name="Shea T."/>
            <person name="Shenoy N."/>
            <person name="Sisk P."/>
            <person name="Stolte C."/>
            <person name="Sykes S."/>
            <person name="Walk T."/>
            <person name="White J."/>
            <person name="Yandava C."/>
            <person name="Haas B."/>
            <person name="Nusbaum C."/>
            <person name="Birren B."/>
        </authorList>
    </citation>
    <scope>NUCLEOTIDE SEQUENCE</scope>
    <source>
        <strain evidence="3">ATCC 64411</strain>
    </source>
</reference>
<protein>
    <submittedName>
        <fullName evidence="3 4">Uncharacterized protein</fullName>
    </submittedName>
</protein>
<keyword evidence="2" id="KW-0812">Transmembrane</keyword>
<keyword evidence="2" id="KW-0472">Membrane</keyword>